<sequence length="105" mass="11967">YAKKILKKFKLLECKHVCIPIAPATNLSKIDDAKKVDPTYFKSLVGSLTYLTCTRPDILYDVGFVSRYLENLSALHMKTTKRILCYLYGTLDFGISYSSSKNFNL</sequence>
<keyword evidence="2" id="KW-1185">Reference proteome</keyword>
<evidence type="ECO:0000313" key="2">
    <source>
        <dbReference type="Proteomes" id="UP000187406"/>
    </source>
</evidence>
<feature type="non-terminal residue" evidence="1">
    <location>
        <position position="1"/>
    </location>
</feature>
<dbReference type="AlphaFoldDB" id="A0A1Q3BKA7"/>
<dbReference type="STRING" id="3775.A0A1Q3BKA7"/>
<reference evidence="2" key="1">
    <citation type="submission" date="2016-04" db="EMBL/GenBank/DDBJ databases">
        <title>Cephalotus genome sequencing.</title>
        <authorList>
            <person name="Fukushima K."/>
            <person name="Hasebe M."/>
            <person name="Fang X."/>
        </authorList>
    </citation>
    <scope>NUCLEOTIDE SEQUENCE [LARGE SCALE GENOMIC DNA]</scope>
    <source>
        <strain evidence="2">cv. St1</strain>
    </source>
</reference>
<dbReference type="PANTHER" id="PTHR11439:SF517">
    <property type="entry name" value="CYSTEINE-RICH RLK (RECEPTOR-LIKE PROTEIN KINASE) 8"/>
    <property type="match status" value="1"/>
</dbReference>
<dbReference type="PANTHER" id="PTHR11439">
    <property type="entry name" value="GAG-POL-RELATED RETROTRANSPOSON"/>
    <property type="match status" value="1"/>
</dbReference>
<dbReference type="Proteomes" id="UP000187406">
    <property type="component" value="Unassembled WGS sequence"/>
</dbReference>
<name>A0A1Q3BKA7_CEPFO</name>
<evidence type="ECO:0000313" key="1">
    <source>
        <dbReference type="EMBL" id="GAV68405.1"/>
    </source>
</evidence>
<evidence type="ECO:0008006" key="3">
    <source>
        <dbReference type="Google" id="ProtNLM"/>
    </source>
</evidence>
<feature type="non-terminal residue" evidence="1">
    <location>
        <position position="105"/>
    </location>
</feature>
<dbReference type="EMBL" id="BDDD01000631">
    <property type="protein sequence ID" value="GAV68405.1"/>
    <property type="molecule type" value="Genomic_DNA"/>
</dbReference>
<accession>A0A1Q3BKA7</accession>
<proteinExistence type="predicted"/>
<protein>
    <recommendedName>
        <fullName evidence="3">RVT_2 domain-containing protein</fullName>
    </recommendedName>
</protein>
<organism evidence="1 2">
    <name type="scientific">Cephalotus follicularis</name>
    <name type="common">Albany pitcher plant</name>
    <dbReference type="NCBI Taxonomy" id="3775"/>
    <lineage>
        <taxon>Eukaryota</taxon>
        <taxon>Viridiplantae</taxon>
        <taxon>Streptophyta</taxon>
        <taxon>Embryophyta</taxon>
        <taxon>Tracheophyta</taxon>
        <taxon>Spermatophyta</taxon>
        <taxon>Magnoliopsida</taxon>
        <taxon>eudicotyledons</taxon>
        <taxon>Gunneridae</taxon>
        <taxon>Pentapetalae</taxon>
        <taxon>rosids</taxon>
        <taxon>fabids</taxon>
        <taxon>Oxalidales</taxon>
        <taxon>Cephalotaceae</taxon>
        <taxon>Cephalotus</taxon>
    </lineage>
</organism>
<gene>
    <name evidence="1" type="ORF">CFOL_v3_11908</name>
</gene>
<comment type="caution">
    <text evidence="1">The sequence shown here is derived from an EMBL/GenBank/DDBJ whole genome shotgun (WGS) entry which is preliminary data.</text>
</comment>
<dbReference type="OrthoDB" id="413760at2759"/>
<dbReference type="InParanoid" id="A0A1Q3BKA7"/>